<dbReference type="PANTHER" id="PTHR38432">
    <property type="entry name" value="TELA-LIKE PROTEIN SAOUHSC_01408"/>
    <property type="match status" value="1"/>
</dbReference>
<comment type="caution">
    <text evidence="4">The sequence shown here is derived from an EMBL/GenBank/DDBJ whole genome shotgun (WGS) entry which is preliminary data.</text>
</comment>
<protein>
    <submittedName>
        <fullName evidence="4">Toxic anion resistance protein</fullName>
    </submittedName>
</protein>
<accession>A0ABV6JYW9</accession>
<dbReference type="InterPro" id="IPR008863">
    <property type="entry name" value="Toxic_anion-R_TelA"/>
</dbReference>
<dbReference type="PANTHER" id="PTHR38432:SF1">
    <property type="entry name" value="TELA-LIKE PROTEIN SAOUHSC_01408"/>
    <property type="match status" value="1"/>
</dbReference>
<dbReference type="Pfam" id="PF05816">
    <property type="entry name" value="TelA"/>
    <property type="match status" value="1"/>
</dbReference>
<keyword evidence="3" id="KW-0175">Coiled coil</keyword>
<gene>
    <name evidence="4" type="ORF">ACFFGY_19825</name>
</gene>
<evidence type="ECO:0000256" key="1">
    <source>
        <dbReference type="ARBA" id="ARBA00005541"/>
    </source>
</evidence>
<evidence type="ECO:0000313" key="4">
    <source>
        <dbReference type="EMBL" id="MFC0410507.1"/>
    </source>
</evidence>
<name>A0ABV6JYW9_9PROT</name>
<feature type="coiled-coil region" evidence="3">
    <location>
        <begin position="322"/>
        <end position="356"/>
    </location>
</feature>
<dbReference type="RefSeq" id="WP_377046255.1">
    <property type="nucleotide sequence ID" value="NZ_JBHLUN010000015.1"/>
</dbReference>
<proteinExistence type="inferred from homology"/>
<evidence type="ECO:0000256" key="3">
    <source>
        <dbReference type="SAM" id="Coils"/>
    </source>
</evidence>
<evidence type="ECO:0000313" key="5">
    <source>
        <dbReference type="Proteomes" id="UP001589865"/>
    </source>
</evidence>
<comment type="similarity">
    <text evidence="1 2">Belongs to the TelA family.</text>
</comment>
<evidence type="ECO:0000256" key="2">
    <source>
        <dbReference type="PIRNR" id="PIRNR026508"/>
    </source>
</evidence>
<organism evidence="4 5">
    <name type="scientific">Roseomonas elaeocarpi</name>
    <dbReference type="NCBI Taxonomy" id="907779"/>
    <lineage>
        <taxon>Bacteria</taxon>
        <taxon>Pseudomonadati</taxon>
        <taxon>Pseudomonadota</taxon>
        <taxon>Alphaproteobacteria</taxon>
        <taxon>Acetobacterales</taxon>
        <taxon>Roseomonadaceae</taxon>
        <taxon>Roseomonas</taxon>
    </lineage>
</organism>
<dbReference type="PIRSF" id="PIRSF026508">
    <property type="entry name" value="TelA"/>
    <property type="match status" value="1"/>
</dbReference>
<keyword evidence="5" id="KW-1185">Reference proteome</keyword>
<dbReference type="Proteomes" id="UP001589865">
    <property type="component" value="Unassembled WGS sequence"/>
</dbReference>
<sequence>MNDTNSTPDATVRPKDAARVAELSTRIDLNDPGSILRFGTEAQGHAAAAADAMLGAARNDTTGDAGDALSGLLTHLRGFDPAAGEEKPGLFSRLLGRAGSGAAAILQRYETVRGQVEAAGDLLQGHRTRLMEDVERLERLYLATLDWFHSLAEHIEAGEQVLARTDAEAIPQAEWAAEVDKAPLAAQRLSDLRAARDELDRRVHDLRLTRQIAMQALPGIRLIQENDKALAAKIHSVLANTVPLWRAQLAQALAIRRMREAGDAVQAATDLTNKLLTANAESLRQGNAVVRQEIERGVVDMDALKRANAALVGTIEDSLRIAQEGRARRAAAAGELERAEADIRKALISARALETARDPA</sequence>
<reference evidence="4 5" key="1">
    <citation type="submission" date="2024-09" db="EMBL/GenBank/DDBJ databases">
        <authorList>
            <person name="Sun Q."/>
            <person name="Mori K."/>
        </authorList>
    </citation>
    <scope>NUCLEOTIDE SEQUENCE [LARGE SCALE GENOMIC DNA]</scope>
    <source>
        <strain evidence="4 5">TBRC 5777</strain>
    </source>
</reference>
<dbReference type="EMBL" id="JBHLUN010000015">
    <property type="protein sequence ID" value="MFC0410507.1"/>
    <property type="molecule type" value="Genomic_DNA"/>
</dbReference>